<dbReference type="EMBL" id="JANEYF010004339">
    <property type="protein sequence ID" value="KAJ8931456.1"/>
    <property type="molecule type" value="Genomic_DNA"/>
</dbReference>
<name>A0AAV8WYD9_9CUCU</name>
<feature type="compositionally biased region" description="Acidic residues" evidence="1">
    <location>
        <begin position="41"/>
        <end position="51"/>
    </location>
</feature>
<proteinExistence type="predicted"/>
<sequence length="128" mass="14754">MRLQSVPQTIENPPKEQYMPREGDISVDSKNIPEVTTEITNEQESESESESEPPNMGTKQLSEKLSEPEENGVYYIYHPNGLLQRVTYATKDDIKNMKFSAKLMYENVQPITGPVYTYDPETFVFNRI</sequence>
<evidence type="ECO:0000313" key="3">
    <source>
        <dbReference type="Proteomes" id="UP001162156"/>
    </source>
</evidence>
<dbReference type="AlphaFoldDB" id="A0AAV8WYD9"/>
<feature type="compositionally biased region" description="Polar residues" evidence="1">
    <location>
        <begin position="1"/>
        <end position="11"/>
    </location>
</feature>
<keyword evidence="3" id="KW-1185">Reference proteome</keyword>
<comment type="caution">
    <text evidence="2">The sequence shown here is derived from an EMBL/GenBank/DDBJ whole genome shotgun (WGS) entry which is preliminary data.</text>
</comment>
<protein>
    <submittedName>
        <fullName evidence="2">Uncharacterized protein</fullName>
    </submittedName>
</protein>
<accession>A0AAV8WYD9</accession>
<reference evidence="2" key="1">
    <citation type="journal article" date="2023" name="Insect Mol. Biol.">
        <title>Genome sequencing provides insights into the evolution of gene families encoding plant cell wall-degrading enzymes in longhorned beetles.</title>
        <authorList>
            <person name="Shin N.R."/>
            <person name="Okamura Y."/>
            <person name="Kirsch R."/>
            <person name="Pauchet Y."/>
        </authorList>
    </citation>
    <scope>NUCLEOTIDE SEQUENCE</scope>
    <source>
        <strain evidence="2">RBIC_L_NR</strain>
    </source>
</reference>
<gene>
    <name evidence="2" type="ORF">NQ314_015642</name>
</gene>
<feature type="region of interest" description="Disordered" evidence="1">
    <location>
        <begin position="1"/>
        <end position="66"/>
    </location>
</feature>
<evidence type="ECO:0000256" key="1">
    <source>
        <dbReference type="SAM" id="MobiDB-lite"/>
    </source>
</evidence>
<evidence type="ECO:0000313" key="2">
    <source>
        <dbReference type="EMBL" id="KAJ8931456.1"/>
    </source>
</evidence>
<dbReference type="Proteomes" id="UP001162156">
    <property type="component" value="Unassembled WGS sequence"/>
</dbReference>
<organism evidence="2 3">
    <name type="scientific">Rhamnusium bicolor</name>
    <dbReference type="NCBI Taxonomy" id="1586634"/>
    <lineage>
        <taxon>Eukaryota</taxon>
        <taxon>Metazoa</taxon>
        <taxon>Ecdysozoa</taxon>
        <taxon>Arthropoda</taxon>
        <taxon>Hexapoda</taxon>
        <taxon>Insecta</taxon>
        <taxon>Pterygota</taxon>
        <taxon>Neoptera</taxon>
        <taxon>Endopterygota</taxon>
        <taxon>Coleoptera</taxon>
        <taxon>Polyphaga</taxon>
        <taxon>Cucujiformia</taxon>
        <taxon>Chrysomeloidea</taxon>
        <taxon>Cerambycidae</taxon>
        <taxon>Lepturinae</taxon>
        <taxon>Rhagiini</taxon>
        <taxon>Rhamnusium</taxon>
    </lineage>
</organism>